<proteinExistence type="predicted"/>
<dbReference type="Proteomes" id="UP000826462">
    <property type="component" value="Chromosome 2"/>
</dbReference>
<protein>
    <recommendedName>
        <fullName evidence="3">Tail protein P2 I</fullName>
    </recommendedName>
</protein>
<dbReference type="EMBL" id="CP080096">
    <property type="protein sequence ID" value="QYD72808.1"/>
    <property type="molecule type" value="Genomic_DNA"/>
</dbReference>
<sequence length="818" mass="89958">MIDIETEALNVLRKWFAAGWAPVFARYGIEPDFNAPLEALRESLVEPLQLHAPLATLHRDDPLVRDLALDAHAALCPNDPAKSIVYHVWAGPHRTHGLARPSLRELDVLENYLYLLGRHEPLPDEPLAPIVLAYAYRERGATAHRLHADMVYSRVAITRVGTREARFIPEDQAWEAWAGDGFRVTRARLGVFLCRIVDGEAGNVSILDTADGDTRRSFALPVRKLFAGAQYPDMPPVHSIGFRGYFLGDKLKRVIDVSGASVPGTLDLTRAPFINEARIEVSAGASGRDDGIELDAFDGACVVGPRPRDRLVSIAMQEEQIARFTVPPRDGPPSLFRGHGIDEGNISFNRHYTSLQVPSSKARLLLETAFAQLEHVFPALLDPLPKTRPRAAPEYVNMRHRVEPDGRITVLGNTLPAGEYEAQLDAGGFEAAMFDDGVMDGAVWAVIDGVPTSAAFVLVTAPDFFPRADEEDLQAWGETNPQRAASHRFKEGGPTPLSAGRFVPNLLLNDPWSGEPLFAKTDDTVAALVSRPVPPEAREHVPPKVADLRRHAGGFLPDSASNEFAPGWDVSYDELDGTYYYTTHGLGSPYPEDVKFCASANAYWPAASPDAARTFERPGIPTAIPMLDDELGFHPDSLHGTPDAKPGWDGEFGPFFQALDGVAGVNSADVRRSDYVYNATQHTFASRVFDLSSEELIRRMEALNACLEAIPKAGSEMPSETDYWIVSATCGRSGDSRATHYTFELCVPDNGRAQTVVSRAVTSAAAPGHWRLWRPVSERVKAECRFDGPDGLVPRLVRYASFDETTGMYGEWQQRELR</sequence>
<evidence type="ECO:0000313" key="2">
    <source>
        <dbReference type="Proteomes" id="UP000826462"/>
    </source>
</evidence>
<organism evidence="1 2">
    <name type="scientific">Paraburkholderia edwinii</name>
    <dbReference type="NCBI Taxonomy" id="2861782"/>
    <lineage>
        <taxon>Bacteria</taxon>
        <taxon>Pseudomonadati</taxon>
        <taxon>Pseudomonadota</taxon>
        <taxon>Betaproteobacteria</taxon>
        <taxon>Burkholderiales</taxon>
        <taxon>Burkholderiaceae</taxon>
        <taxon>Paraburkholderia</taxon>
    </lineage>
</organism>
<gene>
    <name evidence="1" type="ORF">KZJ38_24265</name>
</gene>
<name>A0ABX8UUX6_9BURK</name>
<evidence type="ECO:0008006" key="3">
    <source>
        <dbReference type="Google" id="ProtNLM"/>
    </source>
</evidence>
<evidence type="ECO:0000313" key="1">
    <source>
        <dbReference type="EMBL" id="QYD72808.1"/>
    </source>
</evidence>
<reference evidence="1 2" key="1">
    <citation type="submission" date="2021-07" db="EMBL/GenBank/DDBJ databases">
        <title>Paraburkholderia edwinii protects Aspergillus sp. from phenazines by acting as a toxin sponge.</title>
        <authorList>
            <person name="Dahlstrom K.M."/>
            <person name="Newman D.K."/>
        </authorList>
    </citation>
    <scope>NUCLEOTIDE SEQUENCE [LARGE SCALE GENOMIC DNA]</scope>
    <source>
        <strain evidence="1 2">Pe01</strain>
    </source>
</reference>
<accession>A0ABX8UUX6</accession>
<keyword evidence="2" id="KW-1185">Reference proteome</keyword>